<dbReference type="InterPro" id="IPR058240">
    <property type="entry name" value="rSAM_sf"/>
</dbReference>
<dbReference type="RefSeq" id="WP_006871123.1">
    <property type="nucleotide sequence ID" value="NZ_JH413824.1"/>
</dbReference>
<evidence type="ECO:0000256" key="2">
    <source>
        <dbReference type="ARBA" id="ARBA00001933"/>
    </source>
</evidence>
<evidence type="ECO:0000259" key="16">
    <source>
        <dbReference type="PROSITE" id="PS51918"/>
    </source>
</evidence>
<dbReference type="PIRSF" id="PIRSF004911">
    <property type="entry name" value="DUF160"/>
    <property type="match status" value="1"/>
</dbReference>
<dbReference type="InterPro" id="IPR013785">
    <property type="entry name" value="Aldolase_TIM"/>
</dbReference>
<evidence type="ECO:0000256" key="14">
    <source>
        <dbReference type="PIRSR" id="PIRSR004911-1"/>
    </source>
</evidence>
<evidence type="ECO:0000256" key="12">
    <source>
        <dbReference type="ARBA" id="ARBA00023235"/>
    </source>
</evidence>
<evidence type="ECO:0000313" key="18">
    <source>
        <dbReference type="Proteomes" id="UP000002770"/>
    </source>
</evidence>
<dbReference type="NCBIfam" id="TIGR03821">
    <property type="entry name" value="EFP_modif_epmB"/>
    <property type="match status" value="1"/>
</dbReference>
<name>G9EPK4_9GAMM</name>
<dbReference type="Proteomes" id="UP000002770">
    <property type="component" value="Unassembled WGS sequence"/>
</dbReference>
<keyword evidence="6 14" id="KW-0004">4Fe-4S</keyword>
<feature type="binding site" evidence="14">
    <location>
        <position position="111"/>
    </location>
    <ligand>
        <name>[4Fe-4S] cluster</name>
        <dbReference type="ChEBI" id="CHEBI:49883"/>
        <note>4Fe-4S-S-AdoMet</note>
    </ligand>
</feature>
<dbReference type="NCBIfam" id="TIGR00238">
    <property type="entry name" value="KamA family radical SAM protein"/>
    <property type="match status" value="1"/>
</dbReference>
<feature type="domain" description="Radical SAM core" evidence="16">
    <location>
        <begin position="97"/>
        <end position="328"/>
    </location>
</feature>
<evidence type="ECO:0000256" key="8">
    <source>
        <dbReference type="ARBA" id="ARBA00022723"/>
    </source>
</evidence>
<evidence type="ECO:0000256" key="3">
    <source>
        <dbReference type="ARBA" id="ARBA00001966"/>
    </source>
</evidence>
<dbReference type="SFLD" id="SFLDF00314">
    <property type="entry name" value="L-lysine_2_3-aminomutase_(yjeK"/>
    <property type="match status" value="1"/>
</dbReference>
<keyword evidence="8 14" id="KW-0479">Metal-binding</keyword>
<evidence type="ECO:0000256" key="7">
    <source>
        <dbReference type="ARBA" id="ARBA00022691"/>
    </source>
</evidence>
<dbReference type="SFLD" id="SFLDG01070">
    <property type="entry name" value="PLP-dependent"/>
    <property type="match status" value="1"/>
</dbReference>
<keyword evidence="11 14" id="KW-0411">Iron-sulfur</keyword>
<dbReference type="SFLD" id="SFLDS00029">
    <property type="entry name" value="Radical_SAM"/>
    <property type="match status" value="1"/>
</dbReference>
<dbReference type="Gene3D" id="3.20.20.70">
    <property type="entry name" value="Aldolase class I"/>
    <property type="match status" value="1"/>
</dbReference>
<feature type="binding site" evidence="14">
    <location>
        <position position="118"/>
    </location>
    <ligand>
        <name>[4Fe-4S] cluster</name>
        <dbReference type="ChEBI" id="CHEBI:49883"/>
        <note>4Fe-4S-S-AdoMet</note>
    </ligand>
</feature>
<proteinExistence type="inferred from homology"/>
<dbReference type="GO" id="GO:0016853">
    <property type="term" value="F:isomerase activity"/>
    <property type="evidence" value="ECO:0007669"/>
    <property type="project" value="UniProtKB-KW"/>
</dbReference>
<feature type="binding site" evidence="14">
    <location>
        <position position="115"/>
    </location>
    <ligand>
        <name>[4Fe-4S] cluster</name>
        <dbReference type="ChEBI" id="CHEBI:49883"/>
        <note>4Fe-4S-S-AdoMet</note>
    </ligand>
</feature>
<keyword evidence="9 15" id="KW-0663">Pyridoxal phosphate</keyword>
<evidence type="ECO:0000256" key="5">
    <source>
        <dbReference type="ARBA" id="ARBA00022363"/>
    </source>
</evidence>
<evidence type="ECO:0000256" key="11">
    <source>
        <dbReference type="ARBA" id="ARBA00023014"/>
    </source>
</evidence>
<dbReference type="SUPFAM" id="SSF102114">
    <property type="entry name" value="Radical SAM enzymes"/>
    <property type="match status" value="1"/>
</dbReference>
<protein>
    <recommendedName>
        <fullName evidence="5">L-lysine 2,3-aminomutase</fullName>
    </recommendedName>
    <alternativeName>
        <fullName evidence="13">EF-P post-translational modification enzyme B</fullName>
    </alternativeName>
</protein>
<evidence type="ECO:0000256" key="1">
    <source>
        <dbReference type="ARBA" id="ARBA00001352"/>
    </source>
</evidence>
<feature type="modified residue" description="N6-(pyridoxal phosphate)lysine" evidence="15">
    <location>
        <position position="324"/>
    </location>
</feature>
<dbReference type="STRING" id="658187.LDG_7206"/>
<dbReference type="InterPro" id="IPR003739">
    <property type="entry name" value="Lys_aminomutase/Glu_NH3_mut"/>
</dbReference>
<evidence type="ECO:0000256" key="9">
    <source>
        <dbReference type="ARBA" id="ARBA00022898"/>
    </source>
</evidence>
<dbReference type="PANTHER" id="PTHR30538:SF1">
    <property type="entry name" value="L-LYSINE 2,3-AMINOMUTASE"/>
    <property type="match status" value="1"/>
</dbReference>
<dbReference type="InParanoid" id="G9EPK4"/>
<sequence length="328" mass="36715">MRDTSLSWQKKLAQGFSSVAALLNYLELPCDAGSLLAEKQFSSRIPLGFAQRMQKGNPQDPLLLQVLAVATELEIQDGYEFDPLRERDSNPLKGLIHKYHGRVLLTLTGVCAVNCRFCFRRHFPYQDNNPGRHGFKDICAYIAKDSSITEVILSGGDPLLASDLVFSELLQQLEQIPHVHTVRFHTRIPIVFPERIDHGLLCVLATTKLKKVIVLHCNHPQELNDDEVRHALRALRQAGCHLLNQTVLLSGINDNAPILAALSQALFAQDVIPYYLHILDKVKGAAHFDLPLATVQTIYQQLQQLVPGYLLPRLACEEPGKLSKTLLI</sequence>
<keyword evidence="18" id="KW-1185">Reference proteome</keyword>
<comment type="similarity">
    <text evidence="4">Belongs to the radical SAM superfamily. KamA family.</text>
</comment>
<dbReference type="eggNOG" id="COG1509">
    <property type="taxonomic scope" value="Bacteria"/>
</dbReference>
<comment type="cofactor">
    <cofactor evidence="3">
        <name>[4Fe-4S] cluster</name>
        <dbReference type="ChEBI" id="CHEBI:49883"/>
    </cofactor>
</comment>
<dbReference type="FunCoup" id="G9EPK4">
    <property type="interactions" value="71"/>
</dbReference>
<dbReference type="GO" id="GO:0051539">
    <property type="term" value="F:4 iron, 4 sulfur cluster binding"/>
    <property type="evidence" value="ECO:0007669"/>
    <property type="project" value="UniProtKB-KW"/>
</dbReference>
<comment type="cofactor">
    <cofactor evidence="2 15">
        <name>pyridoxal 5'-phosphate</name>
        <dbReference type="ChEBI" id="CHEBI:597326"/>
    </cofactor>
</comment>
<evidence type="ECO:0000313" key="17">
    <source>
        <dbReference type="EMBL" id="EHL30777.1"/>
    </source>
</evidence>
<dbReference type="InterPro" id="IPR022462">
    <property type="entry name" value="EpmB"/>
</dbReference>
<dbReference type="CDD" id="cd01335">
    <property type="entry name" value="Radical_SAM"/>
    <property type="match status" value="1"/>
</dbReference>
<dbReference type="EMBL" id="JH413824">
    <property type="protein sequence ID" value="EHL30777.1"/>
    <property type="molecule type" value="Genomic_DNA"/>
</dbReference>
<dbReference type="GO" id="GO:0046872">
    <property type="term" value="F:metal ion binding"/>
    <property type="evidence" value="ECO:0007669"/>
    <property type="project" value="UniProtKB-KW"/>
</dbReference>
<dbReference type="OrthoDB" id="9770937at2"/>
<organism evidence="17 18">
    <name type="scientific">Legionella drancourtii LLAP12</name>
    <dbReference type="NCBI Taxonomy" id="658187"/>
    <lineage>
        <taxon>Bacteria</taxon>
        <taxon>Pseudomonadati</taxon>
        <taxon>Pseudomonadota</taxon>
        <taxon>Gammaproteobacteria</taxon>
        <taxon>Legionellales</taxon>
        <taxon>Legionellaceae</taxon>
        <taxon>Legionella</taxon>
    </lineage>
</organism>
<dbReference type="PANTHER" id="PTHR30538">
    <property type="entry name" value="LYSINE 2,3-AMINOMUTASE-RELATED"/>
    <property type="match status" value="1"/>
</dbReference>
<evidence type="ECO:0000256" key="4">
    <source>
        <dbReference type="ARBA" id="ARBA00008703"/>
    </source>
</evidence>
<keyword evidence="7" id="KW-0949">S-adenosyl-L-methionine</keyword>
<dbReference type="HOGENOM" id="CLU_032161_2_0_6"/>
<gene>
    <name evidence="17" type="ORF">LDG_7206</name>
</gene>
<dbReference type="InterPro" id="IPR007197">
    <property type="entry name" value="rSAM"/>
</dbReference>
<evidence type="ECO:0000256" key="15">
    <source>
        <dbReference type="PIRSR" id="PIRSR603739-50"/>
    </source>
</evidence>
<keyword evidence="12" id="KW-0413">Isomerase</keyword>
<keyword evidence="10" id="KW-0408">Iron</keyword>
<evidence type="ECO:0000256" key="10">
    <source>
        <dbReference type="ARBA" id="ARBA00023004"/>
    </source>
</evidence>
<comment type="catalytic activity">
    <reaction evidence="1">
        <text>L-lysine = D-beta-lysine</text>
        <dbReference type="Rhea" id="RHEA:44148"/>
        <dbReference type="ChEBI" id="CHEBI:32551"/>
        <dbReference type="ChEBI" id="CHEBI:84138"/>
    </reaction>
</comment>
<evidence type="ECO:0000256" key="6">
    <source>
        <dbReference type="ARBA" id="ARBA00022485"/>
    </source>
</evidence>
<accession>G9EPK4</accession>
<reference evidence="17 18" key="1">
    <citation type="journal article" date="2011" name="BMC Genomics">
        <title>Insight into cross-talk between intra-amoebal pathogens.</title>
        <authorList>
            <person name="Gimenez G."/>
            <person name="Bertelli C."/>
            <person name="Moliner C."/>
            <person name="Robert C."/>
            <person name="Raoult D."/>
            <person name="Fournier P.E."/>
            <person name="Greub G."/>
        </authorList>
    </citation>
    <scope>NUCLEOTIDE SEQUENCE [LARGE SCALE GENOMIC DNA]</scope>
    <source>
        <strain evidence="17 18">LLAP12</strain>
    </source>
</reference>
<dbReference type="PROSITE" id="PS51918">
    <property type="entry name" value="RADICAL_SAM"/>
    <property type="match status" value="1"/>
</dbReference>
<evidence type="ECO:0000256" key="13">
    <source>
        <dbReference type="ARBA" id="ARBA00030756"/>
    </source>
</evidence>
<dbReference type="AlphaFoldDB" id="G9EPK4"/>